<organism evidence="9 10">
    <name type="scientific">Aquatica leii</name>
    <dbReference type="NCBI Taxonomy" id="1421715"/>
    <lineage>
        <taxon>Eukaryota</taxon>
        <taxon>Metazoa</taxon>
        <taxon>Ecdysozoa</taxon>
        <taxon>Arthropoda</taxon>
        <taxon>Hexapoda</taxon>
        <taxon>Insecta</taxon>
        <taxon>Pterygota</taxon>
        <taxon>Neoptera</taxon>
        <taxon>Endopterygota</taxon>
        <taxon>Coleoptera</taxon>
        <taxon>Polyphaga</taxon>
        <taxon>Elateriformia</taxon>
        <taxon>Elateroidea</taxon>
        <taxon>Lampyridae</taxon>
        <taxon>Luciolinae</taxon>
        <taxon>Aquatica</taxon>
    </lineage>
</organism>
<evidence type="ECO:0000256" key="3">
    <source>
        <dbReference type="ARBA" id="ARBA00022692"/>
    </source>
</evidence>
<dbReference type="GO" id="GO:0030425">
    <property type="term" value="C:dendrite"/>
    <property type="evidence" value="ECO:0007669"/>
    <property type="project" value="TreeGrafter"/>
</dbReference>
<keyword evidence="3 8" id="KW-0812">Transmembrane</keyword>
<evidence type="ECO:0000313" key="9">
    <source>
        <dbReference type="EMBL" id="KAK4883535.1"/>
    </source>
</evidence>
<dbReference type="GO" id="GO:0005886">
    <property type="term" value="C:plasma membrane"/>
    <property type="evidence" value="ECO:0007669"/>
    <property type="project" value="UniProtKB-SubCell"/>
</dbReference>
<feature type="transmembrane region" description="Helical" evidence="8">
    <location>
        <begin position="44"/>
        <end position="66"/>
    </location>
</feature>
<keyword evidence="6" id="KW-0675">Receptor</keyword>
<keyword evidence="2" id="KW-1003">Cell membrane</keyword>
<dbReference type="GO" id="GO:0043025">
    <property type="term" value="C:neuronal cell body"/>
    <property type="evidence" value="ECO:0007669"/>
    <property type="project" value="TreeGrafter"/>
</dbReference>
<evidence type="ECO:0000256" key="8">
    <source>
        <dbReference type="SAM" id="Phobius"/>
    </source>
</evidence>
<feature type="transmembrane region" description="Helical" evidence="8">
    <location>
        <begin position="87"/>
        <end position="106"/>
    </location>
</feature>
<dbReference type="GO" id="GO:0008049">
    <property type="term" value="P:male courtship behavior"/>
    <property type="evidence" value="ECO:0007669"/>
    <property type="project" value="TreeGrafter"/>
</dbReference>
<dbReference type="GO" id="GO:0007635">
    <property type="term" value="P:chemosensory behavior"/>
    <property type="evidence" value="ECO:0007669"/>
    <property type="project" value="TreeGrafter"/>
</dbReference>
<dbReference type="PANTHER" id="PTHR21143:SF133">
    <property type="entry name" value="GUSTATORY AND PHEROMONE RECEPTOR 32A-RELATED"/>
    <property type="match status" value="1"/>
</dbReference>
<evidence type="ECO:0000256" key="4">
    <source>
        <dbReference type="ARBA" id="ARBA00022989"/>
    </source>
</evidence>
<comment type="caution">
    <text evidence="9">The sequence shown here is derived from an EMBL/GenBank/DDBJ whole genome shotgun (WGS) entry which is preliminary data.</text>
</comment>
<dbReference type="Proteomes" id="UP001353858">
    <property type="component" value="Unassembled WGS sequence"/>
</dbReference>
<evidence type="ECO:0000313" key="10">
    <source>
        <dbReference type="Proteomes" id="UP001353858"/>
    </source>
</evidence>
<keyword evidence="5 8" id="KW-0472">Membrane</keyword>
<dbReference type="GO" id="GO:0030424">
    <property type="term" value="C:axon"/>
    <property type="evidence" value="ECO:0007669"/>
    <property type="project" value="TreeGrafter"/>
</dbReference>
<keyword evidence="10" id="KW-1185">Reference proteome</keyword>
<evidence type="ECO:0000256" key="7">
    <source>
        <dbReference type="ARBA" id="ARBA00023224"/>
    </source>
</evidence>
<evidence type="ECO:0000256" key="5">
    <source>
        <dbReference type="ARBA" id="ARBA00023136"/>
    </source>
</evidence>
<dbReference type="AlphaFoldDB" id="A0AAN7Q957"/>
<dbReference type="Pfam" id="PF08395">
    <property type="entry name" value="7tm_7"/>
    <property type="match status" value="1"/>
</dbReference>
<feature type="transmembrane region" description="Helical" evidence="8">
    <location>
        <begin position="162"/>
        <end position="182"/>
    </location>
</feature>
<evidence type="ECO:0008006" key="11">
    <source>
        <dbReference type="Google" id="ProtNLM"/>
    </source>
</evidence>
<keyword evidence="4 8" id="KW-1133">Transmembrane helix</keyword>
<name>A0AAN7Q957_9COLE</name>
<dbReference type="EMBL" id="JARPUR010000002">
    <property type="protein sequence ID" value="KAK4883535.1"/>
    <property type="molecule type" value="Genomic_DNA"/>
</dbReference>
<dbReference type="GO" id="GO:0050909">
    <property type="term" value="P:sensory perception of taste"/>
    <property type="evidence" value="ECO:0007669"/>
    <property type="project" value="InterPro"/>
</dbReference>
<gene>
    <name evidence="9" type="ORF">RN001_006854</name>
</gene>
<keyword evidence="7" id="KW-0807">Transducer</keyword>
<comment type="subcellular location">
    <subcellularLocation>
        <location evidence="1">Cell membrane</location>
        <topology evidence="1">Multi-pass membrane protein</topology>
    </subcellularLocation>
</comment>
<evidence type="ECO:0000256" key="2">
    <source>
        <dbReference type="ARBA" id="ARBA00022475"/>
    </source>
</evidence>
<dbReference type="GO" id="GO:0007165">
    <property type="term" value="P:signal transduction"/>
    <property type="evidence" value="ECO:0007669"/>
    <property type="project" value="UniProtKB-KW"/>
</dbReference>
<evidence type="ECO:0000256" key="1">
    <source>
        <dbReference type="ARBA" id="ARBA00004651"/>
    </source>
</evidence>
<evidence type="ECO:0000256" key="6">
    <source>
        <dbReference type="ARBA" id="ARBA00023170"/>
    </source>
</evidence>
<dbReference type="InterPro" id="IPR013604">
    <property type="entry name" value="7TM_chemorcpt"/>
</dbReference>
<proteinExistence type="predicted"/>
<reference evidence="10" key="1">
    <citation type="submission" date="2023-01" db="EMBL/GenBank/DDBJ databases">
        <title>Key to firefly adult light organ development and bioluminescence: homeobox transcription factors regulate luciferase expression and transportation to peroxisome.</title>
        <authorList>
            <person name="Fu X."/>
        </authorList>
    </citation>
    <scope>NUCLEOTIDE SEQUENCE [LARGE SCALE GENOMIC DNA]</scope>
</reference>
<dbReference type="PANTHER" id="PTHR21143">
    <property type="entry name" value="INVERTEBRATE GUSTATORY RECEPTOR"/>
    <property type="match status" value="1"/>
</dbReference>
<protein>
    <recommendedName>
        <fullName evidence="11">Gustatory receptor</fullName>
    </recommendedName>
</protein>
<sequence>MQVGEILWKPSFSNKDPTAMVLKTKYFHQKLCELSENVNKAYSFQLLFMLIALFLNSIMTLFYWAIQSVPENKTKIFIADVIYMNNKFIFGVIQILILVYVCSSTSEEAKKTSRLIHDIIPPSNMLQNREALQIQLSCFSLQLANHNIEFNACGIFSINESLIYSIIGAASAYLVIVIQFELSSNNTATNKTISNVTNPP</sequence>
<accession>A0AAN7Q957</accession>